<name>A0A5B9MC96_9BACT</name>
<dbReference type="Proteomes" id="UP000321353">
    <property type="component" value="Chromosome"/>
</dbReference>
<evidence type="ECO:0000313" key="1">
    <source>
        <dbReference type="EMBL" id="QEF97185.1"/>
    </source>
</evidence>
<protein>
    <submittedName>
        <fullName evidence="1">Uncharacterized protein</fullName>
    </submittedName>
</protein>
<proteinExistence type="predicted"/>
<reference evidence="1 2" key="1">
    <citation type="submission" date="2019-02" db="EMBL/GenBank/DDBJ databases">
        <title>Planctomycetal bacteria perform biofilm scaping via a novel small molecule.</title>
        <authorList>
            <person name="Jeske O."/>
            <person name="Boedeker C."/>
            <person name="Wiegand S."/>
            <person name="Breitling P."/>
            <person name="Kallscheuer N."/>
            <person name="Jogler M."/>
            <person name="Rohde M."/>
            <person name="Petersen J."/>
            <person name="Medema M.H."/>
            <person name="Surup F."/>
            <person name="Jogler C."/>
        </authorList>
    </citation>
    <scope>NUCLEOTIDE SEQUENCE [LARGE SCALE GENOMIC DNA]</scope>
    <source>
        <strain evidence="1 2">Mal15</strain>
    </source>
</reference>
<gene>
    <name evidence="1" type="ORF">Mal15_12230</name>
</gene>
<accession>A0A5B9MC96</accession>
<sequence>MSTEELLAKSAIRLRELGLYAALHSNCLTVAHYFRKPNAIPKLTGPTSDFDQPYWKVTYHGRLVGVYGFPLDEACGTDEHSGATGEPNRPFAKDHCEDGYIFLGDENRIRLNVGRWILHDAPKWRFENTIQNIVGGVDPDGVIRVTDDLSKAIDWLFTYNEITVDRIQCATDDRSSK</sequence>
<dbReference type="RefSeq" id="WP_147866901.1">
    <property type="nucleotide sequence ID" value="NZ_CP036264.1"/>
</dbReference>
<dbReference type="EMBL" id="CP036264">
    <property type="protein sequence ID" value="QEF97185.1"/>
    <property type="molecule type" value="Genomic_DNA"/>
</dbReference>
<dbReference type="KEGG" id="smam:Mal15_12230"/>
<evidence type="ECO:0000313" key="2">
    <source>
        <dbReference type="Proteomes" id="UP000321353"/>
    </source>
</evidence>
<dbReference type="AlphaFoldDB" id="A0A5B9MC96"/>
<keyword evidence="2" id="KW-1185">Reference proteome</keyword>
<organism evidence="1 2">
    <name type="scientific">Stieleria maiorica</name>
    <dbReference type="NCBI Taxonomy" id="2795974"/>
    <lineage>
        <taxon>Bacteria</taxon>
        <taxon>Pseudomonadati</taxon>
        <taxon>Planctomycetota</taxon>
        <taxon>Planctomycetia</taxon>
        <taxon>Pirellulales</taxon>
        <taxon>Pirellulaceae</taxon>
        <taxon>Stieleria</taxon>
    </lineage>
</organism>